<feature type="region of interest" description="Disordered" evidence="1">
    <location>
        <begin position="81"/>
        <end position="119"/>
    </location>
</feature>
<keyword evidence="3" id="KW-1185">Reference proteome</keyword>
<evidence type="ECO:0000313" key="3">
    <source>
        <dbReference type="Proteomes" id="UP000295281"/>
    </source>
</evidence>
<comment type="caution">
    <text evidence="2">The sequence shown here is derived from an EMBL/GenBank/DDBJ whole genome shotgun (WGS) entry which is preliminary data.</text>
</comment>
<accession>A0A4R6V7B1</accession>
<evidence type="ECO:0000256" key="1">
    <source>
        <dbReference type="SAM" id="MobiDB-lite"/>
    </source>
</evidence>
<sequence length="119" mass="12753">MSSTMPSAALRPQPGEARRLLLARLQAEIHALGGTALVALGGSDNPVLYTVRDGRRVAVVAVRVGDAWWFIWGRRDQAAAEHPDAAARRLTGPRPHAPAGLLARRPQPRGARRSLKAVA</sequence>
<reference evidence="2 3" key="1">
    <citation type="submission" date="2019-03" db="EMBL/GenBank/DDBJ databases">
        <title>Genomic Encyclopedia of Type Strains, Phase IV (KMG-IV): sequencing the most valuable type-strain genomes for metagenomic binning, comparative biology and taxonomic classification.</title>
        <authorList>
            <person name="Goeker M."/>
        </authorList>
    </citation>
    <scope>NUCLEOTIDE SEQUENCE [LARGE SCALE GENOMIC DNA]</scope>
    <source>
        <strain evidence="2 3">DSM 46770</strain>
    </source>
</reference>
<dbReference type="EMBL" id="SNYN01000001">
    <property type="protein sequence ID" value="TDQ55112.1"/>
    <property type="molecule type" value="Genomic_DNA"/>
</dbReference>
<protein>
    <submittedName>
        <fullName evidence="2">Uncharacterized protein</fullName>
    </submittedName>
</protein>
<dbReference type="AlphaFoldDB" id="A0A4R6V7B1"/>
<organism evidence="2 3">
    <name type="scientific">Actinorugispora endophytica</name>
    <dbReference type="NCBI Taxonomy" id="1605990"/>
    <lineage>
        <taxon>Bacteria</taxon>
        <taxon>Bacillati</taxon>
        <taxon>Actinomycetota</taxon>
        <taxon>Actinomycetes</taxon>
        <taxon>Streptosporangiales</taxon>
        <taxon>Nocardiopsidaceae</taxon>
        <taxon>Actinorugispora</taxon>
    </lineage>
</organism>
<gene>
    <name evidence="2" type="ORF">EV190_101435</name>
</gene>
<dbReference type="Proteomes" id="UP000295281">
    <property type="component" value="Unassembled WGS sequence"/>
</dbReference>
<evidence type="ECO:0000313" key="2">
    <source>
        <dbReference type="EMBL" id="TDQ55112.1"/>
    </source>
</evidence>
<name>A0A4R6V7B1_9ACTN</name>
<proteinExistence type="predicted"/>
<feature type="compositionally biased region" description="Basic residues" evidence="1">
    <location>
        <begin position="106"/>
        <end position="119"/>
    </location>
</feature>